<dbReference type="InterPro" id="IPR000551">
    <property type="entry name" value="MerR-type_HTH_dom"/>
</dbReference>
<evidence type="ECO:0000256" key="1">
    <source>
        <dbReference type="ARBA" id="ARBA00023015"/>
    </source>
</evidence>
<evidence type="ECO:0000259" key="5">
    <source>
        <dbReference type="PROSITE" id="PS50937"/>
    </source>
</evidence>
<dbReference type="PATRIC" id="fig|1678840.3.peg.1585"/>
<protein>
    <submittedName>
        <fullName evidence="6">DNA-binding transcriptional regulator, MerR family</fullName>
    </submittedName>
</protein>
<evidence type="ECO:0000256" key="4">
    <source>
        <dbReference type="SAM" id="Coils"/>
    </source>
</evidence>
<dbReference type="RefSeq" id="WP_062279566.1">
    <property type="nucleotide sequence ID" value="NZ_DF968181.1"/>
</dbReference>
<keyword evidence="2 6" id="KW-0238">DNA-binding</keyword>
<evidence type="ECO:0000313" key="7">
    <source>
        <dbReference type="Proteomes" id="UP000053370"/>
    </source>
</evidence>
<dbReference type="PROSITE" id="PS00552">
    <property type="entry name" value="HTH_MERR_1"/>
    <property type="match status" value="1"/>
</dbReference>
<dbReference type="STRING" id="1678840.ATC1_13324"/>
<keyword evidence="1" id="KW-0805">Transcription regulation</keyword>
<dbReference type="SUPFAM" id="SSF46955">
    <property type="entry name" value="Putative DNA-binding domain"/>
    <property type="match status" value="2"/>
</dbReference>
<dbReference type="Gene3D" id="1.10.1660.10">
    <property type="match status" value="2"/>
</dbReference>
<reference evidence="6" key="1">
    <citation type="journal article" date="2015" name="Genome Announc.">
        <title>Draft Genome Sequence of Anaerolineae Strain TC1, a Novel Isolate from a Methanogenic Wastewater Treatment System.</title>
        <authorList>
            <person name="Matsuura N."/>
            <person name="Tourlousse D.M."/>
            <person name="Sun L."/>
            <person name="Toyonaga M."/>
            <person name="Kuroda K."/>
            <person name="Ohashi A."/>
            <person name="Cruz R."/>
            <person name="Yamaguchi T."/>
            <person name="Sekiguchi Y."/>
        </authorList>
    </citation>
    <scope>NUCLEOTIDE SEQUENCE [LARGE SCALE GENOMIC DNA]</scope>
    <source>
        <strain evidence="6">TC1</strain>
    </source>
</reference>
<dbReference type="Proteomes" id="UP000053370">
    <property type="component" value="Unassembled WGS sequence"/>
</dbReference>
<dbReference type="InterPro" id="IPR009061">
    <property type="entry name" value="DNA-bd_dom_put_sf"/>
</dbReference>
<name>A0A0S7BTZ6_9CHLR</name>
<feature type="domain" description="HTH merR-type" evidence="5">
    <location>
        <begin position="124"/>
        <end position="177"/>
    </location>
</feature>
<organism evidence="6">
    <name type="scientific">Flexilinea flocculi</name>
    <dbReference type="NCBI Taxonomy" id="1678840"/>
    <lineage>
        <taxon>Bacteria</taxon>
        <taxon>Bacillati</taxon>
        <taxon>Chloroflexota</taxon>
        <taxon>Anaerolineae</taxon>
        <taxon>Anaerolineales</taxon>
        <taxon>Anaerolineaceae</taxon>
        <taxon>Flexilinea</taxon>
    </lineage>
</organism>
<feature type="coiled-coil region" evidence="4">
    <location>
        <begin position="93"/>
        <end position="147"/>
    </location>
</feature>
<evidence type="ECO:0000256" key="2">
    <source>
        <dbReference type="ARBA" id="ARBA00023125"/>
    </source>
</evidence>
<dbReference type="PANTHER" id="PTHR30204">
    <property type="entry name" value="REDOX-CYCLING DRUG-SENSING TRANSCRIPTIONAL ACTIVATOR SOXR"/>
    <property type="match status" value="1"/>
</dbReference>
<sequence>MHVYRTATVAKIIGIHPNTVRLYESLGFIQKPNRQENGYRIYTDAHIAQIRLVRTGFQIEILQSGLRKKIIRILLLSGSGLIDEAINLTGEYINQIIQEKNKAEQAIRIVRQLVSETDQNESLYFSRRQAAKALQVSEDTLRNWERNGLLAERKKHRGYCIYTESDIKRLKIIRVLRCANYSHKAIFNMVRRLSYFPDENIRDLLDTPDPNDEIISVCDKLITSLQTAEENARSMLGQLHTIRTLLHSESSSKS</sequence>
<keyword evidence="7" id="KW-1185">Reference proteome</keyword>
<dbReference type="PANTHER" id="PTHR30204:SF94">
    <property type="entry name" value="HEAVY METAL-DEPENDENT TRANSCRIPTIONAL REGULATOR HI_0293-RELATED"/>
    <property type="match status" value="1"/>
</dbReference>
<dbReference type="GO" id="GO:0003677">
    <property type="term" value="F:DNA binding"/>
    <property type="evidence" value="ECO:0007669"/>
    <property type="project" value="UniProtKB-KW"/>
</dbReference>
<accession>A0A0S7BTZ6</accession>
<dbReference type="Pfam" id="PF13411">
    <property type="entry name" value="MerR_1"/>
    <property type="match status" value="2"/>
</dbReference>
<dbReference type="EMBL" id="DF968181">
    <property type="protein sequence ID" value="GAP40352.1"/>
    <property type="molecule type" value="Genomic_DNA"/>
</dbReference>
<dbReference type="GO" id="GO:0003700">
    <property type="term" value="F:DNA-binding transcription factor activity"/>
    <property type="evidence" value="ECO:0007669"/>
    <property type="project" value="InterPro"/>
</dbReference>
<dbReference type="CDD" id="cd00592">
    <property type="entry name" value="HTH_MerR-like"/>
    <property type="match status" value="1"/>
</dbReference>
<dbReference type="PROSITE" id="PS50937">
    <property type="entry name" value="HTH_MERR_2"/>
    <property type="match status" value="2"/>
</dbReference>
<dbReference type="SMART" id="SM00422">
    <property type="entry name" value="HTH_MERR"/>
    <property type="match status" value="2"/>
</dbReference>
<feature type="domain" description="HTH merR-type" evidence="5">
    <location>
        <begin position="3"/>
        <end position="76"/>
    </location>
</feature>
<keyword evidence="3" id="KW-0804">Transcription</keyword>
<evidence type="ECO:0000313" key="6">
    <source>
        <dbReference type="EMBL" id="GAP40352.1"/>
    </source>
</evidence>
<dbReference type="AlphaFoldDB" id="A0A0S7BTZ6"/>
<evidence type="ECO:0000256" key="3">
    <source>
        <dbReference type="ARBA" id="ARBA00023163"/>
    </source>
</evidence>
<dbReference type="InterPro" id="IPR047057">
    <property type="entry name" value="MerR_fam"/>
</dbReference>
<proteinExistence type="predicted"/>
<gene>
    <name evidence="6" type="ORF">ATC1_13324</name>
</gene>
<keyword evidence="4" id="KW-0175">Coiled coil</keyword>